<dbReference type="AlphaFoldDB" id="A0A0M2V0P5"/>
<dbReference type="Proteomes" id="UP000034954">
    <property type="component" value="Unassembled WGS sequence"/>
</dbReference>
<proteinExistence type="predicted"/>
<comment type="caution">
    <text evidence="1">The sequence shown here is derived from an EMBL/GenBank/DDBJ whole genome shotgun (WGS) entry which is preliminary data.</text>
</comment>
<dbReference type="EMBL" id="LAQJ01000071">
    <property type="protein sequence ID" value="KKO20756.1"/>
    <property type="molecule type" value="Genomic_DNA"/>
</dbReference>
<evidence type="ECO:0000313" key="2">
    <source>
        <dbReference type="Proteomes" id="UP000034954"/>
    </source>
</evidence>
<sequence>MTKIITPEAVVAYSQCLRKAFLILCSERQGMPHDYVRLLQEQARRNRIKYVNLIEQEHPGVSTGNAAVLLNGEDVLLEVPLRLHDSAS</sequence>
<keyword evidence="2" id="KW-1185">Reference proteome</keyword>
<reference evidence="1 2" key="1">
    <citation type="journal article" date="2013" name="BMC Microbiol.">
        <title>Identification of the type II cytochrome c maturation pathway in anammox bacteria by comparative genomics.</title>
        <authorList>
            <person name="Ferousi C."/>
            <person name="Speth D.R."/>
            <person name="Reimann J."/>
            <person name="Op den Camp H.J."/>
            <person name="Allen J.W."/>
            <person name="Keltjens J.T."/>
            <person name="Jetten M.S."/>
        </authorList>
    </citation>
    <scope>NUCLEOTIDE SEQUENCE [LARGE SCALE GENOMIC DNA]</scope>
    <source>
        <strain evidence="1">RU1</strain>
    </source>
</reference>
<name>A0A0M2V0P5_9BACT</name>
<organism evidence="1 2">
    <name type="scientific">Candidatus Brocadia fulgida</name>
    <dbReference type="NCBI Taxonomy" id="380242"/>
    <lineage>
        <taxon>Bacteria</taxon>
        <taxon>Pseudomonadati</taxon>
        <taxon>Planctomycetota</taxon>
        <taxon>Candidatus Brocadiia</taxon>
        <taxon>Candidatus Brocadiales</taxon>
        <taxon>Candidatus Brocadiaceae</taxon>
        <taxon>Candidatus Brocadia</taxon>
    </lineage>
</organism>
<evidence type="ECO:0000313" key="1">
    <source>
        <dbReference type="EMBL" id="KKO20756.1"/>
    </source>
</evidence>
<protein>
    <submittedName>
        <fullName evidence="1">Uncharacterized protein</fullName>
    </submittedName>
</protein>
<gene>
    <name evidence="1" type="ORF">BROFUL_00515</name>
</gene>
<accession>A0A0M2V0P5</accession>